<keyword evidence="2" id="KW-0812">Transmembrane</keyword>
<feature type="transmembrane region" description="Helical" evidence="2">
    <location>
        <begin position="84"/>
        <end position="107"/>
    </location>
</feature>
<protein>
    <recommendedName>
        <fullName evidence="5">Transmembrane protein</fullName>
    </recommendedName>
</protein>
<keyword evidence="2" id="KW-1133">Transmembrane helix</keyword>
<evidence type="ECO:0000256" key="1">
    <source>
        <dbReference type="SAM" id="MobiDB-lite"/>
    </source>
</evidence>
<gene>
    <name evidence="3" type="ORF">HK105_202792</name>
</gene>
<organism evidence="3 4">
    <name type="scientific">Polyrhizophydium stewartii</name>
    <dbReference type="NCBI Taxonomy" id="2732419"/>
    <lineage>
        <taxon>Eukaryota</taxon>
        <taxon>Fungi</taxon>
        <taxon>Fungi incertae sedis</taxon>
        <taxon>Chytridiomycota</taxon>
        <taxon>Chytridiomycota incertae sedis</taxon>
        <taxon>Chytridiomycetes</taxon>
        <taxon>Rhizophydiales</taxon>
        <taxon>Rhizophydiales incertae sedis</taxon>
        <taxon>Polyrhizophydium</taxon>
    </lineage>
</organism>
<dbReference type="Proteomes" id="UP001527925">
    <property type="component" value="Unassembled WGS sequence"/>
</dbReference>
<feature type="transmembrane region" description="Helical" evidence="2">
    <location>
        <begin position="58"/>
        <end position="78"/>
    </location>
</feature>
<feature type="region of interest" description="Disordered" evidence="1">
    <location>
        <begin position="1"/>
        <end position="25"/>
    </location>
</feature>
<accession>A0ABR4NDE9</accession>
<evidence type="ECO:0000313" key="4">
    <source>
        <dbReference type="Proteomes" id="UP001527925"/>
    </source>
</evidence>
<keyword evidence="4" id="KW-1185">Reference proteome</keyword>
<evidence type="ECO:0008006" key="5">
    <source>
        <dbReference type="Google" id="ProtNLM"/>
    </source>
</evidence>
<keyword evidence="2" id="KW-0472">Membrane</keyword>
<name>A0ABR4NDE9_9FUNG</name>
<sequence>MSSGYTKHRKSLRPPLVDESAHGSRRVSHFVGSMRGKDLGTQLREAVELAGNTERRRICWNIAAKILELTSGICVLVISPSYMMLARVVVSIHIFAIVACIAVFASHKTMWIQNNIAKVDLAIFLCVGVLCAAIVVVYALTGSYYYTININCNADCNDVPGVTSSTVCVQSNDASGAAQCSADKFRTYKQQLLDYDTSSWVLVAHLVMQIPSGHMCTTRVAEHLKAERLFPSRSP</sequence>
<proteinExistence type="predicted"/>
<dbReference type="EMBL" id="JADGIZ020000010">
    <property type="protein sequence ID" value="KAL2917511.1"/>
    <property type="molecule type" value="Genomic_DNA"/>
</dbReference>
<reference evidence="3 4" key="1">
    <citation type="submission" date="2023-09" db="EMBL/GenBank/DDBJ databases">
        <title>Pangenome analysis of Batrachochytrium dendrobatidis and related Chytrids.</title>
        <authorList>
            <person name="Yacoub M.N."/>
            <person name="Stajich J.E."/>
            <person name="James T.Y."/>
        </authorList>
    </citation>
    <scope>NUCLEOTIDE SEQUENCE [LARGE SCALE GENOMIC DNA]</scope>
    <source>
        <strain evidence="3 4">JEL0888</strain>
    </source>
</reference>
<feature type="transmembrane region" description="Helical" evidence="2">
    <location>
        <begin position="119"/>
        <end position="146"/>
    </location>
</feature>
<evidence type="ECO:0000313" key="3">
    <source>
        <dbReference type="EMBL" id="KAL2917511.1"/>
    </source>
</evidence>
<evidence type="ECO:0000256" key="2">
    <source>
        <dbReference type="SAM" id="Phobius"/>
    </source>
</evidence>
<feature type="compositionally biased region" description="Basic residues" evidence="1">
    <location>
        <begin position="1"/>
        <end position="12"/>
    </location>
</feature>
<comment type="caution">
    <text evidence="3">The sequence shown here is derived from an EMBL/GenBank/DDBJ whole genome shotgun (WGS) entry which is preliminary data.</text>
</comment>